<comment type="caution">
    <text evidence="9">The sequence shown here is derived from an EMBL/GenBank/DDBJ whole genome shotgun (WGS) entry which is preliminary data.</text>
</comment>
<dbReference type="PRINTS" id="PR01036">
    <property type="entry name" value="TCRTETB"/>
</dbReference>
<dbReference type="PANTHER" id="PTHR42718:SF46">
    <property type="entry name" value="BLR6921 PROTEIN"/>
    <property type="match status" value="1"/>
</dbReference>
<dbReference type="EMBL" id="BAABAH010000004">
    <property type="protein sequence ID" value="GAA3814739.1"/>
    <property type="molecule type" value="Genomic_DNA"/>
</dbReference>
<keyword evidence="2" id="KW-0813">Transport</keyword>
<feature type="transmembrane region" description="Helical" evidence="7">
    <location>
        <begin position="362"/>
        <end position="381"/>
    </location>
</feature>
<keyword evidence="5 7" id="KW-1133">Transmembrane helix</keyword>
<feature type="transmembrane region" description="Helical" evidence="7">
    <location>
        <begin position="331"/>
        <end position="350"/>
    </location>
</feature>
<dbReference type="PANTHER" id="PTHR42718">
    <property type="entry name" value="MAJOR FACILITATOR SUPERFAMILY MULTIDRUG TRANSPORTER MFSC"/>
    <property type="match status" value="1"/>
</dbReference>
<feature type="transmembrane region" description="Helical" evidence="7">
    <location>
        <begin position="170"/>
        <end position="191"/>
    </location>
</feature>
<dbReference type="Pfam" id="PF07690">
    <property type="entry name" value="MFS_1"/>
    <property type="match status" value="1"/>
</dbReference>
<evidence type="ECO:0000256" key="1">
    <source>
        <dbReference type="ARBA" id="ARBA00004651"/>
    </source>
</evidence>
<dbReference type="InterPro" id="IPR004638">
    <property type="entry name" value="EmrB-like"/>
</dbReference>
<evidence type="ECO:0000256" key="5">
    <source>
        <dbReference type="ARBA" id="ARBA00022989"/>
    </source>
</evidence>
<dbReference type="PROSITE" id="PS50850">
    <property type="entry name" value="MFS"/>
    <property type="match status" value="1"/>
</dbReference>
<dbReference type="Gene3D" id="1.20.1250.20">
    <property type="entry name" value="MFS general substrate transporter like domains"/>
    <property type="match status" value="1"/>
</dbReference>
<feature type="transmembrane region" description="Helical" evidence="7">
    <location>
        <begin position="83"/>
        <end position="103"/>
    </location>
</feature>
<organism evidence="9 10">
    <name type="scientific">Nocardioides panacisoli</name>
    <dbReference type="NCBI Taxonomy" id="627624"/>
    <lineage>
        <taxon>Bacteria</taxon>
        <taxon>Bacillati</taxon>
        <taxon>Actinomycetota</taxon>
        <taxon>Actinomycetes</taxon>
        <taxon>Propionibacteriales</taxon>
        <taxon>Nocardioidaceae</taxon>
        <taxon>Nocardioides</taxon>
    </lineage>
</organism>
<feature type="transmembrane region" description="Helical" evidence="7">
    <location>
        <begin position="197"/>
        <end position="220"/>
    </location>
</feature>
<evidence type="ECO:0000313" key="9">
    <source>
        <dbReference type="EMBL" id="GAA3814739.1"/>
    </source>
</evidence>
<gene>
    <name evidence="9" type="ORF">GCM10022242_16100</name>
</gene>
<feature type="transmembrane region" description="Helical" evidence="7">
    <location>
        <begin position="45"/>
        <end position="67"/>
    </location>
</feature>
<dbReference type="InterPro" id="IPR036259">
    <property type="entry name" value="MFS_trans_sf"/>
</dbReference>
<evidence type="ECO:0000256" key="6">
    <source>
        <dbReference type="ARBA" id="ARBA00023136"/>
    </source>
</evidence>
<evidence type="ECO:0000256" key="4">
    <source>
        <dbReference type="ARBA" id="ARBA00022692"/>
    </source>
</evidence>
<dbReference type="InterPro" id="IPR011701">
    <property type="entry name" value="MFS"/>
</dbReference>
<name>A0ABP7IC32_9ACTN</name>
<evidence type="ECO:0000256" key="2">
    <source>
        <dbReference type="ARBA" id="ARBA00022448"/>
    </source>
</evidence>
<feature type="transmembrane region" description="Helical" evidence="7">
    <location>
        <begin position="232"/>
        <end position="250"/>
    </location>
</feature>
<keyword evidence="4 7" id="KW-0812">Transmembrane</keyword>
<accession>A0ABP7IC32</accession>
<dbReference type="SUPFAM" id="SSF103473">
    <property type="entry name" value="MFS general substrate transporter"/>
    <property type="match status" value="1"/>
</dbReference>
<reference evidence="10" key="1">
    <citation type="journal article" date="2019" name="Int. J. Syst. Evol. Microbiol.">
        <title>The Global Catalogue of Microorganisms (GCM) 10K type strain sequencing project: providing services to taxonomists for standard genome sequencing and annotation.</title>
        <authorList>
            <consortium name="The Broad Institute Genomics Platform"/>
            <consortium name="The Broad Institute Genome Sequencing Center for Infectious Disease"/>
            <person name="Wu L."/>
            <person name="Ma J."/>
        </authorList>
    </citation>
    <scope>NUCLEOTIDE SEQUENCE [LARGE SCALE GENOMIC DNA]</scope>
    <source>
        <strain evidence="10">JCM 16953</strain>
    </source>
</reference>
<feature type="transmembrane region" description="Helical" evidence="7">
    <location>
        <begin position="110"/>
        <end position="130"/>
    </location>
</feature>
<keyword evidence="10" id="KW-1185">Reference proteome</keyword>
<evidence type="ECO:0000313" key="10">
    <source>
        <dbReference type="Proteomes" id="UP001501821"/>
    </source>
</evidence>
<feature type="transmembrane region" description="Helical" evidence="7">
    <location>
        <begin position="428"/>
        <end position="446"/>
    </location>
</feature>
<keyword evidence="6 7" id="KW-0472">Membrane</keyword>
<evidence type="ECO:0000256" key="3">
    <source>
        <dbReference type="ARBA" id="ARBA00022475"/>
    </source>
</evidence>
<proteinExistence type="predicted"/>
<evidence type="ECO:0000259" key="8">
    <source>
        <dbReference type="PROSITE" id="PS50850"/>
    </source>
</evidence>
<comment type="subcellular location">
    <subcellularLocation>
        <location evidence="1">Cell membrane</location>
        <topology evidence="1">Multi-pass membrane protein</topology>
    </subcellularLocation>
</comment>
<dbReference type="Gene3D" id="1.20.1720.10">
    <property type="entry name" value="Multidrug resistance protein D"/>
    <property type="match status" value="1"/>
</dbReference>
<protein>
    <submittedName>
        <fullName evidence="9">DHA2 family efflux MFS transporter permease subunit</fullName>
    </submittedName>
</protein>
<feature type="transmembrane region" description="Helical" evidence="7">
    <location>
        <begin position="262"/>
        <end position="281"/>
    </location>
</feature>
<keyword evidence="3" id="KW-1003">Cell membrane</keyword>
<dbReference type="Proteomes" id="UP001501821">
    <property type="component" value="Unassembled WGS sequence"/>
</dbReference>
<feature type="transmembrane region" description="Helical" evidence="7">
    <location>
        <begin position="136"/>
        <end position="158"/>
    </location>
</feature>
<feature type="transmembrane region" description="Helical" evidence="7">
    <location>
        <begin position="302"/>
        <end position="325"/>
    </location>
</feature>
<dbReference type="NCBIfam" id="TIGR00711">
    <property type="entry name" value="efflux_EmrB"/>
    <property type="match status" value="1"/>
</dbReference>
<feature type="domain" description="Major facilitator superfamily (MFS) profile" evidence="8">
    <location>
        <begin position="45"/>
        <end position="487"/>
    </location>
</feature>
<dbReference type="InterPro" id="IPR020846">
    <property type="entry name" value="MFS_dom"/>
</dbReference>
<evidence type="ECO:0000256" key="7">
    <source>
        <dbReference type="SAM" id="Phobius"/>
    </source>
</evidence>
<feature type="transmembrane region" description="Helical" evidence="7">
    <location>
        <begin position="466"/>
        <end position="484"/>
    </location>
</feature>
<sequence length="489" mass="50469">MCDYKLSVTLRFDRINNNEVTPMTQTPTRPAGSAAEPLDRAARTVIVVVVLGMITTVLDATIVSVALDRLADGFGVGLTTVQWVMTGFLLAFTAAIPVTGWAVDRFGSRPVWLAAVGLFTAGSLLCGLAWSAESLIAFRVLQGIGAGMVSPVGVTIVAQAVGQHRMGRAMAVVGIPMMLGPILGPVVGGVLVDTVDWRWIFFLNLPIGAACLVLSRRVLVREPGRGRARLDLLGLSLLSPGLAALVYGVTSLAGDGELGTDVLLWCGTGLTLLGAFVAHALRAQEPLVDLRLLKQRGFATAASVQLLAVGVLTGAMFLLPLYLLARGESELATGLLLVPQGVGAAAAMAATGRLVDRGRGRAVVIGGIVAMVTGFLGYTRVADVSSPAVLVPALFLIGVGAGCIFAPTSAAAYAALERSAIPRATTTLSIAQRTGGAVATAVFAVVLQNRLTSAPDPASAFGGSFWWPLALAALAVVPALLLPAKETHR</sequence>
<feature type="transmembrane region" description="Helical" evidence="7">
    <location>
        <begin position="393"/>
        <end position="416"/>
    </location>
</feature>